<name>A0AAV4I032_9GAST</name>
<feature type="domain" description="SMB" evidence="2">
    <location>
        <begin position="9"/>
        <end position="29"/>
    </location>
</feature>
<reference evidence="3 4" key="1">
    <citation type="journal article" date="2021" name="Elife">
        <title>Chloroplast acquisition without the gene transfer in kleptoplastic sea slugs, Plakobranchus ocellatus.</title>
        <authorList>
            <person name="Maeda T."/>
            <person name="Takahashi S."/>
            <person name="Yoshida T."/>
            <person name="Shimamura S."/>
            <person name="Takaki Y."/>
            <person name="Nagai Y."/>
            <person name="Toyoda A."/>
            <person name="Suzuki Y."/>
            <person name="Arimoto A."/>
            <person name="Ishii H."/>
            <person name="Satoh N."/>
            <person name="Nishiyama T."/>
            <person name="Hasebe M."/>
            <person name="Maruyama T."/>
            <person name="Minagawa J."/>
            <person name="Obokata J."/>
            <person name="Shigenobu S."/>
        </authorList>
    </citation>
    <scope>NUCLEOTIDE SEQUENCE [LARGE SCALE GENOMIC DNA]</scope>
</reference>
<evidence type="ECO:0000256" key="1">
    <source>
        <dbReference type="ARBA" id="ARBA00023157"/>
    </source>
</evidence>
<dbReference type="Pfam" id="PF01033">
    <property type="entry name" value="Somatomedin_B"/>
    <property type="match status" value="1"/>
</dbReference>
<evidence type="ECO:0000259" key="2">
    <source>
        <dbReference type="PROSITE" id="PS00524"/>
    </source>
</evidence>
<evidence type="ECO:0000313" key="4">
    <source>
        <dbReference type="Proteomes" id="UP000762676"/>
    </source>
</evidence>
<organism evidence="3 4">
    <name type="scientific">Elysia marginata</name>
    <dbReference type="NCBI Taxonomy" id="1093978"/>
    <lineage>
        <taxon>Eukaryota</taxon>
        <taxon>Metazoa</taxon>
        <taxon>Spiralia</taxon>
        <taxon>Lophotrochozoa</taxon>
        <taxon>Mollusca</taxon>
        <taxon>Gastropoda</taxon>
        <taxon>Heterobranchia</taxon>
        <taxon>Euthyneura</taxon>
        <taxon>Panpulmonata</taxon>
        <taxon>Sacoglossa</taxon>
        <taxon>Placobranchoidea</taxon>
        <taxon>Plakobranchidae</taxon>
        <taxon>Elysia</taxon>
    </lineage>
</organism>
<comment type="caution">
    <text evidence="3">The sequence shown here is derived from an EMBL/GenBank/DDBJ whole genome shotgun (WGS) entry which is preliminary data.</text>
</comment>
<dbReference type="SUPFAM" id="SSF90188">
    <property type="entry name" value="Somatomedin B domain"/>
    <property type="match status" value="1"/>
</dbReference>
<proteinExistence type="predicted"/>
<dbReference type="Gene3D" id="4.10.410.20">
    <property type="match status" value="1"/>
</dbReference>
<dbReference type="PROSITE" id="PS00524">
    <property type="entry name" value="SMB_1"/>
    <property type="match status" value="1"/>
</dbReference>
<keyword evidence="4" id="KW-1185">Reference proteome</keyword>
<dbReference type="InterPro" id="IPR001212">
    <property type="entry name" value="Somatomedin_B_dom"/>
</dbReference>
<accession>A0AAV4I032</accession>
<evidence type="ECO:0000313" key="3">
    <source>
        <dbReference type="EMBL" id="GFS02842.1"/>
    </source>
</evidence>
<protein>
    <recommendedName>
        <fullName evidence="2">SMB domain-containing protein</fullName>
    </recommendedName>
</protein>
<keyword evidence="1" id="KW-1015">Disulfide bond</keyword>
<gene>
    <name evidence="3" type="ORF">ElyMa_004618100</name>
</gene>
<dbReference type="Proteomes" id="UP000762676">
    <property type="component" value="Unassembled WGS sequence"/>
</dbReference>
<sequence>MYKEGWASCSCDPMCLVYEDCCWDFHDVCTADLDRYQRKSVTVHDAKSICHDGYTLLTYRSEGVDKRQGHGLTEAGDMPGLSIYGKDGHVSFCKYVNIRFVVNVQYRGTSVMNYMDKIEVTEHFKEKR</sequence>
<dbReference type="EMBL" id="BMAT01009252">
    <property type="protein sequence ID" value="GFS02842.1"/>
    <property type="molecule type" value="Genomic_DNA"/>
</dbReference>
<dbReference type="InterPro" id="IPR036024">
    <property type="entry name" value="Somatomedin_B-like_dom_sf"/>
</dbReference>
<dbReference type="AlphaFoldDB" id="A0AAV4I032"/>